<dbReference type="RefSeq" id="WP_235057872.1">
    <property type="nucleotide sequence ID" value="NZ_JAKFHA010000043.1"/>
</dbReference>
<dbReference type="EMBL" id="JAKFHA010000043">
    <property type="protein sequence ID" value="MCF2533104.1"/>
    <property type="molecule type" value="Genomic_DNA"/>
</dbReference>
<organism evidence="1 2">
    <name type="scientific">Yinghuangia soli</name>
    <dbReference type="NCBI Taxonomy" id="2908204"/>
    <lineage>
        <taxon>Bacteria</taxon>
        <taxon>Bacillati</taxon>
        <taxon>Actinomycetota</taxon>
        <taxon>Actinomycetes</taxon>
        <taxon>Kitasatosporales</taxon>
        <taxon>Streptomycetaceae</taxon>
        <taxon>Yinghuangia</taxon>
    </lineage>
</organism>
<dbReference type="AlphaFoldDB" id="A0AA41Q7N2"/>
<name>A0AA41Q7N2_9ACTN</name>
<sequence>MDDDNGWRSAWPFRCHDDVPHAWKYNGEYRPGKPWSKYCLVCFMVKAGNTTDNDPTAEVMALSRMNG</sequence>
<accession>A0AA41Q7N2</accession>
<dbReference type="Proteomes" id="UP001165378">
    <property type="component" value="Unassembled WGS sequence"/>
</dbReference>
<gene>
    <name evidence="1" type="ORF">LZ495_38630</name>
</gene>
<comment type="caution">
    <text evidence="1">The sequence shown here is derived from an EMBL/GenBank/DDBJ whole genome shotgun (WGS) entry which is preliminary data.</text>
</comment>
<proteinExistence type="predicted"/>
<reference evidence="1" key="1">
    <citation type="submission" date="2022-01" db="EMBL/GenBank/DDBJ databases">
        <title>Genome-Based Taxonomic Classification of the Phylum Actinobacteria.</title>
        <authorList>
            <person name="Gao Y."/>
        </authorList>
    </citation>
    <scope>NUCLEOTIDE SEQUENCE</scope>
    <source>
        <strain evidence="1">KLBMP 8922</strain>
    </source>
</reference>
<evidence type="ECO:0000313" key="1">
    <source>
        <dbReference type="EMBL" id="MCF2533104.1"/>
    </source>
</evidence>
<evidence type="ECO:0000313" key="2">
    <source>
        <dbReference type="Proteomes" id="UP001165378"/>
    </source>
</evidence>
<keyword evidence="2" id="KW-1185">Reference proteome</keyword>
<protein>
    <submittedName>
        <fullName evidence="1">Uncharacterized protein</fullName>
    </submittedName>
</protein>